<feature type="compositionally biased region" description="Basic and acidic residues" evidence="1">
    <location>
        <begin position="131"/>
        <end position="141"/>
    </location>
</feature>
<evidence type="ECO:0000313" key="2">
    <source>
        <dbReference type="EMBL" id="CAD6205150.1"/>
    </source>
</evidence>
<dbReference type="AlphaFoldDB" id="A0A811MI23"/>
<feature type="compositionally biased region" description="Gly residues" evidence="1">
    <location>
        <begin position="72"/>
        <end position="82"/>
    </location>
</feature>
<sequence>MAARCDSCRHLEKAGSVCPARPPSGRAASRRQRRHGIPTTEAARASVAALLTSPTDASAARGTTRARRSGEGSTGHGRGSSTGGARPSFPASGTHHLAIAAALGPIHRPAGGSAQRPTEHRNQPSLQFGSEPDRKHGRDGSGVESSGKSRVRTHTKGDASKVSRAPKGHIPRSLTVRSDKRRADYKSNQSSCDDISRR</sequence>
<proteinExistence type="predicted"/>
<keyword evidence="3" id="KW-1185">Reference proteome</keyword>
<organism evidence="2 3">
    <name type="scientific">Miscanthus lutarioriparius</name>
    <dbReference type="NCBI Taxonomy" id="422564"/>
    <lineage>
        <taxon>Eukaryota</taxon>
        <taxon>Viridiplantae</taxon>
        <taxon>Streptophyta</taxon>
        <taxon>Embryophyta</taxon>
        <taxon>Tracheophyta</taxon>
        <taxon>Spermatophyta</taxon>
        <taxon>Magnoliopsida</taxon>
        <taxon>Liliopsida</taxon>
        <taxon>Poales</taxon>
        <taxon>Poaceae</taxon>
        <taxon>PACMAD clade</taxon>
        <taxon>Panicoideae</taxon>
        <taxon>Andropogonodae</taxon>
        <taxon>Andropogoneae</taxon>
        <taxon>Saccharinae</taxon>
        <taxon>Miscanthus</taxon>
    </lineage>
</organism>
<evidence type="ECO:0000256" key="1">
    <source>
        <dbReference type="SAM" id="MobiDB-lite"/>
    </source>
</evidence>
<gene>
    <name evidence="2" type="ORF">NCGR_LOCUS2983</name>
</gene>
<comment type="caution">
    <text evidence="2">The sequence shown here is derived from an EMBL/GenBank/DDBJ whole genome shotgun (WGS) entry which is preliminary data.</text>
</comment>
<dbReference type="Proteomes" id="UP000604825">
    <property type="component" value="Unassembled WGS sequence"/>
</dbReference>
<protein>
    <submittedName>
        <fullName evidence="2">Uncharacterized protein</fullName>
    </submittedName>
</protein>
<reference evidence="2" key="1">
    <citation type="submission" date="2020-10" db="EMBL/GenBank/DDBJ databases">
        <authorList>
            <person name="Han B."/>
            <person name="Lu T."/>
            <person name="Zhao Q."/>
            <person name="Huang X."/>
            <person name="Zhao Y."/>
        </authorList>
    </citation>
    <scope>NUCLEOTIDE SEQUENCE</scope>
</reference>
<feature type="compositionally biased region" description="Basic and acidic residues" evidence="1">
    <location>
        <begin position="1"/>
        <end position="13"/>
    </location>
</feature>
<accession>A0A811MI23</accession>
<feature type="compositionally biased region" description="Polar residues" evidence="1">
    <location>
        <begin position="186"/>
        <end position="198"/>
    </location>
</feature>
<evidence type="ECO:0000313" key="3">
    <source>
        <dbReference type="Proteomes" id="UP000604825"/>
    </source>
</evidence>
<name>A0A811MI23_9POAL</name>
<feature type="region of interest" description="Disordered" evidence="1">
    <location>
        <begin position="1"/>
        <end position="198"/>
    </location>
</feature>
<dbReference type="EMBL" id="CAJGYO010000001">
    <property type="protein sequence ID" value="CAD6205150.1"/>
    <property type="molecule type" value="Genomic_DNA"/>
</dbReference>